<organism evidence="6 7">
    <name type="scientific">Chloroflexus aggregans</name>
    <dbReference type="NCBI Taxonomy" id="152260"/>
    <lineage>
        <taxon>Bacteria</taxon>
        <taxon>Bacillati</taxon>
        <taxon>Chloroflexota</taxon>
        <taxon>Chloroflexia</taxon>
        <taxon>Chloroflexales</taxon>
        <taxon>Chloroflexineae</taxon>
        <taxon>Chloroflexaceae</taxon>
        <taxon>Chloroflexus</taxon>
    </lineage>
</organism>
<comment type="caution">
    <text evidence="6">The sequence shown here is derived from an EMBL/GenBank/DDBJ whole genome shotgun (WGS) entry which is preliminary data.</text>
</comment>
<reference evidence="6 7" key="1">
    <citation type="submission" date="2018-01" db="EMBL/GenBank/DDBJ databases">
        <title>Metagenomic assembled genomes from two thermal pools in the Uzon Caldera, Kamchatka, Russia.</title>
        <authorList>
            <person name="Wilkins L."/>
            <person name="Ettinger C."/>
        </authorList>
    </citation>
    <scope>NUCLEOTIDE SEQUENCE [LARGE SCALE GENOMIC DNA]</scope>
    <source>
        <strain evidence="6">ZAV-02</strain>
    </source>
</reference>
<keyword evidence="4" id="KW-0408">Iron</keyword>
<dbReference type="AlphaFoldDB" id="A0A2J6WSU9"/>
<evidence type="ECO:0000256" key="5">
    <source>
        <dbReference type="ARBA" id="ARBA00023014"/>
    </source>
</evidence>
<dbReference type="GO" id="GO:0051536">
    <property type="term" value="F:iron-sulfur cluster binding"/>
    <property type="evidence" value="ECO:0007669"/>
    <property type="project" value="UniProtKB-KW"/>
</dbReference>
<keyword evidence="3" id="KW-0479">Metal-binding</keyword>
<dbReference type="PANTHER" id="PTHR43409">
    <property type="entry name" value="ANAEROBIC MAGNESIUM-PROTOPORPHYRIN IX MONOMETHYL ESTER CYCLASE-RELATED"/>
    <property type="match status" value="1"/>
</dbReference>
<evidence type="ECO:0000313" key="7">
    <source>
        <dbReference type="Proteomes" id="UP000243376"/>
    </source>
</evidence>
<dbReference type="GO" id="GO:0046872">
    <property type="term" value="F:metal ion binding"/>
    <property type="evidence" value="ECO:0007669"/>
    <property type="project" value="UniProtKB-KW"/>
</dbReference>
<comment type="cofactor">
    <cofactor evidence="1">
        <name>[4Fe-4S] cluster</name>
        <dbReference type="ChEBI" id="CHEBI:49883"/>
    </cofactor>
</comment>
<protein>
    <recommendedName>
        <fullName evidence="8">Cobalamin B12-binding domain protein</fullName>
    </recommendedName>
</protein>
<accession>A0A2J6WSU9</accession>
<dbReference type="InterPro" id="IPR058240">
    <property type="entry name" value="rSAM_sf"/>
</dbReference>
<gene>
    <name evidence="6" type="ORF">C0184_15890</name>
</gene>
<evidence type="ECO:0008006" key="8">
    <source>
        <dbReference type="Google" id="ProtNLM"/>
    </source>
</evidence>
<name>A0A2J6WSU9_9CHLR</name>
<evidence type="ECO:0000313" key="6">
    <source>
        <dbReference type="EMBL" id="PMP73643.1"/>
    </source>
</evidence>
<proteinExistence type="predicted"/>
<keyword evidence="2" id="KW-0949">S-adenosyl-L-methionine</keyword>
<keyword evidence="5" id="KW-0411">Iron-sulfur</keyword>
<dbReference type="GO" id="GO:0005829">
    <property type="term" value="C:cytosol"/>
    <property type="evidence" value="ECO:0007669"/>
    <property type="project" value="TreeGrafter"/>
</dbReference>
<evidence type="ECO:0000256" key="3">
    <source>
        <dbReference type="ARBA" id="ARBA00022723"/>
    </source>
</evidence>
<dbReference type="PANTHER" id="PTHR43409:SF16">
    <property type="entry name" value="SLR0320 PROTEIN"/>
    <property type="match status" value="1"/>
</dbReference>
<dbReference type="InterPro" id="IPR051198">
    <property type="entry name" value="BchE-like"/>
</dbReference>
<dbReference type="SUPFAM" id="SSF102114">
    <property type="entry name" value="Radical SAM enzymes"/>
    <property type="match status" value="1"/>
</dbReference>
<dbReference type="EMBL" id="PNIQ01001063">
    <property type="protein sequence ID" value="PMP73643.1"/>
    <property type="molecule type" value="Genomic_DNA"/>
</dbReference>
<evidence type="ECO:0000256" key="2">
    <source>
        <dbReference type="ARBA" id="ARBA00022691"/>
    </source>
</evidence>
<sequence length="357" mass="40550">MKVAIIALPSTHDNHLPPLTVAYVAAMLEQRRAIVRIYDRALDPQGSWEDIQRRLQTFQPQRVIVAGDDTNAIEQAVSQLHQTYPDMLPLFVRRTGSEAIAAVTSVLAWFDGTNHSAEVSADELAYPARHLLSLEHYALRAPGSEVQTPVVIGWRFHGRWYLREPRQIAQELRTLSEELGIRHVLFYEPELTLDTQWFAEFVDYLARANLPVKWQATVSIVQLSEEQIRHLELAGCEALTFVLTATSVFDSAKSRAQVRKLIAAIREQGIYTHATVLLEPPYESIGRLVDVAATLGLNDASFQLMQTLRVGNDEQEIQNFARQRYNEGRTRQRLIERFGPALGGLLWQLRVQHLAKE</sequence>
<dbReference type="Proteomes" id="UP000243376">
    <property type="component" value="Unassembled WGS sequence"/>
</dbReference>
<evidence type="ECO:0000256" key="1">
    <source>
        <dbReference type="ARBA" id="ARBA00001966"/>
    </source>
</evidence>
<evidence type="ECO:0000256" key="4">
    <source>
        <dbReference type="ARBA" id="ARBA00023004"/>
    </source>
</evidence>